<dbReference type="EMBL" id="LNQE01001419">
    <property type="protein sequence ID" value="KUG17843.1"/>
    <property type="molecule type" value="Genomic_DNA"/>
</dbReference>
<accession>A0A0W8FBU3</accession>
<protein>
    <submittedName>
        <fullName evidence="1">Uncharacterized protein</fullName>
    </submittedName>
</protein>
<gene>
    <name evidence="1" type="ORF">ASZ90_012486</name>
</gene>
<evidence type="ECO:0000313" key="1">
    <source>
        <dbReference type="EMBL" id="KUG17843.1"/>
    </source>
</evidence>
<reference evidence="1" key="1">
    <citation type="journal article" date="2015" name="Proc. Natl. Acad. Sci. U.S.A.">
        <title>Networks of energetic and metabolic interactions define dynamics in microbial communities.</title>
        <authorList>
            <person name="Embree M."/>
            <person name="Liu J.K."/>
            <person name="Al-Bassam M.M."/>
            <person name="Zengler K."/>
        </authorList>
    </citation>
    <scope>NUCLEOTIDE SEQUENCE</scope>
</reference>
<name>A0A0W8FBU3_9ZZZZ</name>
<proteinExistence type="predicted"/>
<sequence>MCEVLERKDQKHKLDYDREEPEDITKSLMILSERSLHEFLASEPDIYTVDDLKVRYRYSFLFQIPT</sequence>
<comment type="caution">
    <text evidence="1">The sequence shown here is derived from an EMBL/GenBank/DDBJ whole genome shotgun (WGS) entry which is preliminary data.</text>
</comment>
<dbReference type="AlphaFoldDB" id="A0A0W8FBU3"/>
<organism evidence="1">
    <name type="scientific">hydrocarbon metagenome</name>
    <dbReference type="NCBI Taxonomy" id="938273"/>
    <lineage>
        <taxon>unclassified sequences</taxon>
        <taxon>metagenomes</taxon>
        <taxon>ecological metagenomes</taxon>
    </lineage>
</organism>